<sequence length="160" mass="18410">MKTFKLADDGTVKETVIGEEHCPGHSTGDYVECCCGEEWEGIDAEEKAKKHLYRQEGTRVLKEQYAGTEHRGWKLRYDKMSHSLYWTYAGNRGLSLKLYATPCSQQDTGISLQMHNNGGEHLLTKTIATDQDPEQVVENYIKIMTRYLDNNWMTKGENQR</sequence>
<dbReference type="EMBL" id="RAPO01000002">
    <property type="protein sequence ID" value="RKD95655.1"/>
    <property type="molecule type" value="Genomic_DNA"/>
</dbReference>
<name>A0A419WJJ1_9EURY</name>
<keyword evidence="2" id="KW-1185">Reference proteome</keyword>
<dbReference type="AlphaFoldDB" id="A0A419WJJ1"/>
<protein>
    <submittedName>
        <fullName evidence="1">Uncharacterized protein</fullName>
    </submittedName>
</protein>
<dbReference type="Proteomes" id="UP000283805">
    <property type="component" value="Unassembled WGS sequence"/>
</dbReference>
<evidence type="ECO:0000313" key="2">
    <source>
        <dbReference type="Proteomes" id="UP000283805"/>
    </source>
</evidence>
<organism evidence="1 2">
    <name type="scientific">Halopiger aswanensis</name>
    <dbReference type="NCBI Taxonomy" id="148449"/>
    <lineage>
        <taxon>Archaea</taxon>
        <taxon>Methanobacteriati</taxon>
        <taxon>Methanobacteriota</taxon>
        <taxon>Stenosarchaea group</taxon>
        <taxon>Halobacteria</taxon>
        <taxon>Halobacteriales</taxon>
        <taxon>Natrialbaceae</taxon>
        <taxon>Halopiger</taxon>
    </lineage>
</organism>
<proteinExistence type="predicted"/>
<gene>
    <name evidence="1" type="ORF">ATJ93_2516</name>
</gene>
<reference evidence="1 2" key="1">
    <citation type="submission" date="2018-09" db="EMBL/GenBank/DDBJ databases">
        <title>Genomic Encyclopedia of Archaeal and Bacterial Type Strains, Phase II (KMG-II): from individual species to whole genera.</title>
        <authorList>
            <person name="Goeker M."/>
        </authorList>
    </citation>
    <scope>NUCLEOTIDE SEQUENCE [LARGE SCALE GENOMIC DNA]</scope>
    <source>
        <strain evidence="1 2">DSM 13151</strain>
    </source>
</reference>
<comment type="caution">
    <text evidence="1">The sequence shown here is derived from an EMBL/GenBank/DDBJ whole genome shotgun (WGS) entry which is preliminary data.</text>
</comment>
<evidence type="ECO:0000313" key="1">
    <source>
        <dbReference type="EMBL" id="RKD95655.1"/>
    </source>
</evidence>
<accession>A0A419WJJ1</accession>